<keyword evidence="10 12" id="KW-1133">Transmembrane helix</keyword>
<evidence type="ECO:0000256" key="2">
    <source>
        <dbReference type="ARBA" id="ARBA00005001"/>
    </source>
</evidence>
<comment type="similarity">
    <text evidence="3">Belongs to the glycosyltransferase 2 family. OpgH subfamily.</text>
</comment>
<evidence type="ECO:0000256" key="12">
    <source>
        <dbReference type="SAM" id="Phobius"/>
    </source>
</evidence>
<evidence type="ECO:0000313" key="14">
    <source>
        <dbReference type="EMBL" id="OYQ20958.1"/>
    </source>
</evidence>
<comment type="subcellular location">
    <subcellularLocation>
        <location evidence="1">Cell inner membrane</location>
        <topology evidence="1">Multi-pass membrane protein</topology>
    </subcellularLocation>
</comment>
<dbReference type="PANTHER" id="PTHR43867:SF5">
    <property type="entry name" value="GLUCANS BIOSYNTHESIS GLUCOSYLTRANSFERASE H"/>
    <property type="match status" value="1"/>
</dbReference>
<evidence type="ECO:0000256" key="9">
    <source>
        <dbReference type="ARBA" id="ARBA00022692"/>
    </source>
</evidence>
<dbReference type="EMBL" id="NOXS01000025">
    <property type="protein sequence ID" value="OYQ20958.1"/>
    <property type="molecule type" value="Genomic_DNA"/>
</dbReference>
<dbReference type="Gene3D" id="3.90.550.10">
    <property type="entry name" value="Spore Coat Polysaccharide Biosynthesis Protein SpsA, Chain A"/>
    <property type="match status" value="1"/>
</dbReference>
<keyword evidence="11 12" id="KW-0472">Membrane</keyword>
<dbReference type="PANTHER" id="PTHR43867">
    <property type="entry name" value="CELLULOSE SYNTHASE CATALYTIC SUBUNIT A [UDP-FORMING]"/>
    <property type="match status" value="1"/>
</dbReference>
<keyword evidence="6" id="KW-0997">Cell inner membrane</keyword>
<feature type="transmembrane region" description="Helical" evidence="12">
    <location>
        <begin position="49"/>
        <end position="71"/>
    </location>
</feature>
<proteinExistence type="inferred from homology"/>
<evidence type="ECO:0000256" key="6">
    <source>
        <dbReference type="ARBA" id="ARBA00022519"/>
    </source>
</evidence>
<feature type="transmembrane region" description="Helical" evidence="12">
    <location>
        <begin position="537"/>
        <end position="556"/>
    </location>
</feature>
<dbReference type="InterPro" id="IPR029044">
    <property type="entry name" value="Nucleotide-diphossugar_trans"/>
</dbReference>
<feature type="transmembrane region" description="Helical" evidence="12">
    <location>
        <begin position="419"/>
        <end position="443"/>
    </location>
</feature>
<evidence type="ECO:0000256" key="1">
    <source>
        <dbReference type="ARBA" id="ARBA00004429"/>
    </source>
</evidence>
<keyword evidence="9 12" id="KW-0812">Transmembrane</keyword>
<keyword evidence="15" id="KW-1185">Reference proteome</keyword>
<keyword evidence="8 14" id="KW-0808">Transferase</keyword>
<dbReference type="InterPro" id="IPR050321">
    <property type="entry name" value="Glycosyltr_2/OpgH_subfam"/>
</dbReference>
<comment type="pathway">
    <text evidence="2">Glycan metabolism; osmoregulated periplasmic glucan (OPG) biosynthesis.</text>
</comment>
<dbReference type="Pfam" id="PF13632">
    <property type="entry name" value="Glyco_trans_2_3"/>
    <property type="match status" value="1"/>
</dbReference>
<dbReference type="OrthoDB" id="9775281at2"/>
<dbReference type="NCBIfam" id="NF003962">
    <property type="entry name" value="PRK05454.2-5"/>
    <property type="match status" value="1"/>
</dbReference>
<evidence type="ECO:0000256" key="4">
    <source>
        <dbReference type="ARBA" id="ARBA00020585"/>
    </source>
</evidence>
<feature type="transmembrane region" description="Helical" evidence="12">
    <location>
        <begin position="23"/>
        <end position="43"/>
    </location>
</feature>
<keyword evidence="5" id="KW-1003">Cell membrane</keyword>
<keyword evidence="7" id="KW-0328">Glycosyltransferase</keyword>
<dbReference type="SUPFAM" id="SSF53448">
    <property type="entry name" value="Nucleotide-diphospho-sugar transferases"/>
    <property type="match status" value="1"/>
</dbReference>
<gene>
    <name evidence="14" type="ORF">CHR90_03210</name>
</gene>
<name>A0A255XVF3_9PROT</name>
<evidence type="ECO:0000256" key="10">
    <source>
        <dbReference type="ARBA" id="ARBA00022989"/>
    </source>
</evidence>
<evidence type="ECO:0000256" key="3">
    <source>
        <dbReference type="ARBA" id="ARBA00009337"/>
    </source>
</evidence>
<accession>A0A255XVF3</accession>
<dbReference type="Proteomes" id="UP000216361">
    <property type="component" value="Unassembled WGS sequence"/>
</dbReference>
<evidence type="ECO:0000256" key="8">
    <source>
        <dbReference type="ARBA" id="ARBA00022679"/>
    </source>
</evidence>
<evidence type="ECO:0000256" key="5">
    <source>
        <dbReference type="ARBA" id="ARBA00022475"/>
    </source>
</evidence>
<dbReference type="GO" id="GO:0016758">
    <property type="term" value="F:hexosyltransferase activity"/>
    <property type="evidence" value="ECO:0007669"/>
    <property type="project" value="TreeGrafter"/>
</dbReference>
<feature type="transmembrane region" description="Helical" evidence="12">
    <location>
        <begin position="383"/>
        <end position="407"/>
    </location>
</feature>
<evidence type="ECO:0000256" key="11">
    <source>
        <dbReference type="ARBA" id="ARBA00023136"/>
    </source>
</evidence>
<feature type="transmembrane region" description="Helical" evidence="12">
    <location>
        <begin position="455"/>
        <end position="476"/>
    </location>
</feature>
<reference evidence="14 15" key="1">
    <citation type="submission" date="2017-07" db="EMBL/GenBank/DDBJ databases">
        <title>Elstera cyanobacteriorum sp. nov., a novel bacterium isolated from cyanobacterial aggregates in a eutrophic lake.</title>
        <authorList>
            <person name="Cai H."/>
        </authorList>
    </citation>
    <scope>NUCLEOTIDE SEQUENCE [LARGE SCALE GENOMIC DNA]</scope>
    <source>
        <strain evidence="14 15">TH019</strain>
    </source>
</reference>
<feature type="domain" description="Glycosyltransferase 2-like" evidence="13">
    <location>
        <begin position="210"/>
        <end position="405"/>
    </location>
</feature>
<evidence type="ECO:0000313" key="15">
    <source>
        <dbReference type="Proteomes" id="UP000216361"/>
    </source>
</evidence>
<dbReference type="NCBIfam" id="NF003958">
    <property type="entry name" value="PRK05454.2-1"/>
    <property type="match status" value="1"/>
</dbReference>
<evidence type="ECO:0000256" key="7">
    <source>
        <dbReference type="ARBA" id="ARBA00022676"/>
    </source>
</evidence>
<organism evidence="14 15">
    <name type="scientific">Elstera cyanobacteriorum</name>
    <dbReference type="NCBI Taxonomy" id="2022747"/>
    <lineage>
        <taxon>Bacteria</taxon>
        <taxon>Pseudomonadati</taxon>
        <taxon>Pseudomonadota</taxon>
        <taxon>Alphaproteobacteria</taxon>
        <taxon>Rhodospirillales</taxon>
        <taxon>Rhodospirillaceae</taxon>
        <taxon>Elstera</taxon>
    </lineage>
</organism>
<protein>
    <recommendedName>
        <fullName evidence="4">Glucans biosynthesis glucosyltransferase H</fullName>
    </recommendedName>
</protein>
<evidence type="ECO:0000259" key="13">
    <source>
        <dbReference type="Pfam" id="PF13632"/>
    </source>
</evidence>
<dbReference type="InterPro" id="IPR001173">
    <property type="entry name" value="Glyco_trans_2-like"/>
</dbReference>
<dbReference type="AlphaFoldDB" id="A0A255XVF3"/>
<dbReference type="GO" id="GO:0005886">
    <property type="term" value="C:plasma membrane"/>
    <property type="evidence" value="ECO:0007669"/>
    <property type="project" value="UniProtKB-SubCell"/>
</dbReference>
<sequence length="592" mass="64759">MTDLAATPETSADAPSLALRRGLMLILCLGLALAVTSLMVRILEVNGWSWAEVGALICFILTLPWTVLGFWNASIGFCLVHIAGRLGVDPVAAVNPRLVPKDDARPITTRTAITMTIRHEDPAQVIARLRLMRADLEASGWGRHFHFYLLSDSARPEAAAAEEAAFAAWKATDAHPEELIYRRREQNTGFKAGNVRDFLTRFGCPYDFFLPLDADSLMGARSILRLVRSLQAFPQVGLLQTLVVGMPSGSFFARAFQFGMRQGMRTYTMGSAWWQGDCGPFWGHNALIRLAPFRDHCELPVLPGTPPLGGLILSHDQVEAALLRRAGFEVRVVPEEGESWEENPPALPDFVKRDLRWCQGNMQYFQLLGLPGLKAPSRIQIGLAILMYVGAPAWMGFLVFGLAQAFLPAGPAPYPADLGLTLFAVIMTLSLSPKLLGVLDLLIQRRERQRYGGTLRLVGGALIELVLMTLLAPVIALIETRFMLGLLFGKAVGWDAQQRQGYRVRWGQAAHGLWLPTLFGGLYGLGLWIGAPGALPWAAPLLTAYLLSIPLCVLTASPRFGALCHRWGILAIPEEIDASAPVHTLPGAIGPR</sequence>
<comment type="caution">
    <text evidence="14">The sequence shown here is derived from an EMBL/GenBank/DDBJ whole genome shotgun (WGS) entry which is preliminary data.</text>
</comment>